<dbReference type="PANTHER" id="PTHR43725:SF53">
    <property type="entry name" value="UDP-ARABINOSE 4-EPIMERASE 1"/>
    <property type="match status" value="1"/>
</dbReference>
<evidence type="ECO:0000256" key="9">
    <source>
        <dbReference type="ARBA" id="ARBA00023235"/>
    </source>
</evidence>
<dbReference type="Gene3D" id="3.40.50.720">
    <property type="entry name" value="NAD(P)-binding Rossmann-like Domain"/>
    <property type="match status" value="1"/>
</dbReference>
<dbReference type="InterPro" id="IPR036291">
    <property type="entry name" value="NAD(P)-bd_dom_sf"/>
</dbReference>
<dbReference type="EMBL" id="CP019454">
    <property type="protein sequence ID" value="AUW93088.1"/>
    <property type="molecule type" value="Genomic_DNA"/>
</dbReference>
<keyword evidence="10" id="KW-0119">Carbohydrate metabolism</keyword>
<keyword evidence="8" id="KW-0299">Galactose metabolism</keyword>
<sequence length="321" mass="34735">MTDKPNAVVITGGLGYVGQSLAAVLQDQGANPVLIDNRGVASQVLGVPVIRGSVADGAIWRQLADSYHIQTIYHCAGLIVVSESVHDPARYFSENVCASLAMLNHVRAIGSVPIVFSSSAAVYGNPQTTPIPEDAVKAPISPYGMSKWEFEQMLAAFEVAYGQPWVALRYFNVAGAVKGVREQHEPETHLLPLVKAALRQGQQPQIFGTDYPTPDGTAIRDYIHMADLVDVHVRAADYLTHGGASRAFNVGSGRGHSVQEVMEGFERVSGRSVNAQRLPRRAGDPPVLVADIAQAQEYLGFDPKHSQDIDEMIRDIWQDGV</sequence>
<dbReference type="Gene3D" id="3.90.25.10">
    <property type="entry name" value="UDP-galactose 4-epimerase, domain 1"/>
    <property type="match status" value="1"/>
</dbReference>
<evidence type="ECO:0000256" key="12">
    <source>
        <dbReference type="ARBA" id="ARBA00033067"/>
    </source>
</evidence>
<evidence type="ECO:0000256" key="7">
    <source>
        <dbReference type="ARBA" id="ARBA00023027"/>
    </source>
</evidence>
<reference evidence="14 15" key="1">
    <citation type="journal article" date="2019" name="Sci. Rep.">
        <title>Sulfobacillus thermotolerans: new insights into resistance and metabolic capacities of acidophilic chemolithotrophs.</title>
        <authorList>
            <person name="Panyushkina A.E."/>
            <person name="Babenko V.V."/>
            <person name="Nikitina A.S."/>
            <person name="Selezneva O.V."/>
            <person name="Tsaplina I.A."/>
            <person name="Letarova M.A."/>
            <person name="Kostryukova E.S."/>
            <person name="Letarov A.V."/>
        </authorList>
    </citation>
    <scope>NUCLEOTIDE SEQUENCE [LARGE SCALE GENOMIC DNA]</scope>
    <source>
        <strain evidence="14 15">Kr1</strain>
    </source>
</reference>
<dbReference type="NCBIfam" id="TIGR01179">
    <property type="entry name" value="galE"/>
    <property type="match status" value="1"/>
</dbReference>
<organism evidence="14 15">
    <name type="scientific">Sulfobacillus thermotolerans</name>
    <dbReference type="NCBI Taxonomy" id="338644"/>
    <lineage>
        <taxon>Bacteria</taxon>
        <taxon>Bacillati</taxon>
        <taxon>Bacillota</taxon>
        <taxon>Clostridia</taxon>
        <taxon>Eubacteriales</taxon>
        <taxon>Clostridiales Family XVII. Incertae Sedis</taxon>
        <taxon>Sulfobacillus</taxon>
    </lineage>
</organism>
<name>A0ABM6RNY9_9FIRM</name>
<protein>
    <recommendedName>
        <fullName evidence="6">UDP-glucose 4-epimerase</fullName>
        <ecNumber evidence="5">5.1.3.2</ecNumber>
    </recommendedName>
    <alternativeName>
        <fullName evidence="12">Galactowaldenase</fullName>
    </alternativeName>
    <alternativeName>
        <fullName evidence="11">UDP-galactose 4-epimerase</fullName>
    </alternativeName>
</protein>
<comment type="cofactor">
    <cofactor evidence="2">
        <name>NAD(+)</name>
        <dbReference type="ChEBI" id="CHEBI:57540"/>
    </cofactor>
</comment>
<evidence type="ECO:0000256" key="10">
    <source>
        <dbReference type="ARBA" id="ARBA00023277"/>
    </source>
</evidence>
<evidence type="ECO:0000259" key="13">
    <source>
        <dbReference type="Pfam" id="PF01370"/>
    </source>
</evidence>
<keyword evidence="7" id="KW-0520">NAD</keyword>
<dbReference type="PANTHER" id="PTHR43725">
    <property type="entry name" value="UDP-GLUCOSE 4-EPIMERASE"/>
    <property type="match status" value="1"/>
</dbReference>
<evidence type="ECO:0000256" key="2">
    <source>
        <dbReference type="ARBA" id="ARBA00001911"/>
    </source>
</evidence>
<dbReference type="Pfam" id="PF01370">
    <property type="entry name" value="Epimerase"/>
    <property type="match status" value="1"/>
</dbReference>
<gene>
    <name evidence="14" type="ORF">BXT84_03250</name>
</gene>
<comment type="catalytic activity">
    <reaction evidence="1">
        <text>UDP-alpha-D-glucose = UDP-alpha-D-galactose</text>
        <dbReference type="Rhea" id="RHEA:22168"/>
        <dbReference type="ChEBI" id="CHEBI:58885"/>
        <dbReference type="ChEBI" id="CHEBI:66914"/>
        <dbReference type="EC" id="5.1.3.2"/>
    </reaction>
</comment>
<evidence type="ECO:0000256" key="5">
    <source>
        <dbReference type="ARBA" id="ARBA00013189"/>
    </source>
</evidence>
<dbReference type="Proteomes" id="UP000325292">
    <property type="component" value="Chromosome"/>
</dbReference>
<evidence type="ECO:0000256" key="6">
    <source>
        <dbReference type="ARBA" id="ARBA00018569"/>
    </source>
</evidence>
<feature type="domain" description="NAD-dependent epimerase/dehydratase" evidence="13">
    <location>
        <begin position="8"/>
        <end position="251"/>
    </location>
</feature>
<evidence type="ECO:0000256" key="4">
    <source>
        <dbReference type="ARBA" id="ARBA00007637"/>
    </source>
</evidence>
<dbReference type="SUPFAM" id="SSF51735">
    <property type="entry name" value="NAD(P)-binding Rossmann-fold domains"/>
    <property type="match status" value="1"/>
</dbReference>
<dbReference type="InterPro" id="IPR001509">
    <property type="entry name" value="Epimerase_deHydtase"/>
</dbReference>
<dbReference type="InterPro" id="IPR005886">
    <property type="entry name" value="UDP_G4E"/>
</dbReference>
<proteinExistence type="inferred from homology"/>
<evidence type="ECO:0000313" key="15">
    <source>
        <dbReference type="Proteomes" id="UP000325292"/>
    </source>
</evidence>
<evidence type="ECO:0000256" key="1">
    <source>
        <dbReference type="ARBA" id="ARBA00000083"/>
    </source>
</evidence>
<evidence type="ECO:0000313" key="14">
    <source>
        <dbReference type="EMBL" id="AUW93088.1"/>
    </source>
</evidence>
<dbReference type="EC" id="5.1.3.2" evidence="5"/>
<evidence type="ECO:0000256" key="8">
    <source>
        <dbReference type="ARBA" id="ARBA00023144"/>
    </source>
</evidence>
<comment type="similarity">
    <text evidence="4">Belongs to the NAD(P)-dependent epimerase/dehydratase family.</text>
</comment>
<keyword evidence="9" id="KW-0413">Isomerase</keyword>
<evidence type="ECO:0000256" key="11">
    <source>
        <dbReference type="ARBA" id="ARBA00031367"/>
    </source>
</evidence>
<evidence type="ECO:0000256" key="3">
    <source>
        <dbReference type="ARBA" id="ARBA00004947"/>
    </source>
</evidence>
<comment type="pathway">
    <text evidence="3">Carbohydrate metabolism; galactose metabolism.</text>
</comment>
<keyword evidence="15" id="KW-1185">Reference proteome</keyword>
<accession>A0ABM6RNY9</accession>